<evidence type="ECO:0000313" key="2">
    <source>
        <dbReference type="Proteomes" id="UP000242497"/>
    </source>
</evidence>
<sequence>MKNFCWKYFKKTGNIEAVMYIIASKGFHFENEQIREIKDTHAYKYRWNSFEIDKI</sequence>
<dbReference type="AlphaFoldDB" id="A0A1M6TA16"/>
<proteinExistence type="predicted"/>
<protein>
    <recommendedName>
        <fullName evidence="3">YqzL-like protein</fullName>
    </recommendedName>
</protein>
<organism evidence="1 2">
    <name type="scientific">Tepidibacter formicigenes DSM 15518</name>
    <dbReference type="NCBI Taxonomy" id="1123349"/>
    <lineage>
        <taxon>Bacteria</taxon>
        <taxon>Bacillati</taxon>
        <taxon>Bacillota</taxon>
        <taxon>Clostridia</taxon>
        <taxon>Peptostreptococcales</taxon>
        <taxon>Peptostreptococcaceae</taxon>
        <taxon>Tepidibacter</taxon>
    </lineage>
</organism>
<gene>
    <name evidence="1" type="ORF">SAMN02744037_02549</name>
</gene>
<dbReference type="EMBL" id="FRAE01000088">
    <property type="protein sequence ID" value="SHK53734.1"/>
    <property type="molecule type" value="Genomic_DNA"/>
</dbReference>
<dbReference type="STRING" id="1123349.SAMN02744037_02549"/>
<evidence type="ECO:0008006" key="3">
    <source>
        <dbReference type="Google" id="ProtNLM"/>
    </source>
</evidence>
<dbReference type="OrthoDB" id="1650227at2"/>
<accession>A0A1M6TA16</accession>
<name>A0A1M6TA16_9FIRM</name>
<dbReference type="Proteomes" id="UP000242497">
    <property type="component" value="Unassembled WGS sequence"/>
</dbReference>
<keyword evidence="2" id="KW-1185">Reference proteome</keyword>
<dbReference type="RefSeq" id="WP_159428993.1">
    <property type="nucleotide sequence ID" value="NZ_FRAE01000088.1"/>
</dbReference>
<evidence type="ECO:0000313" key="1">
    <source>
        <dbReference type="EMBL" id="SHK53734.1"/>
    </source>
</evidence>
<reference evidence="2" key="1">
    <citation type="submission" date="2016-11" db="EMBL/GenBank/DDBJ databases">
        <authorList>
            <person name="Varghese N."/>
            <person name="Submissions S."/>
        </authorList>
    </citation>
    <scope>NUCLEOTIDE SEQUENCE [LARGE SCALE GENOMIC DNA]</scope>
    <source>
        <strain evidence="2">DSM 15518</strain>
    </source>
</reference>